<dbReference type="EMBL" id="GBRH01257887">
    <property type="protein sequence ID" value="JAD40008.1"/>
    <property type="molecule type" value="Transcribed_RNA"/>
</dbReference>
<proteinExistence type="predicted"/>
<reference evidence="2" key="2">
    <citation type="journal article" date="2015" name="Data Brief">
        <title>Shoot transcriptome of the giant reed, Arundo donax.</title>
        <authorList>
            <person name="Barrero R.A."/>
            <person name="Guerrero F.D."/>
            <person name="Moolhuijzen P."/>
            <person name="Goolsby J.A."/>
            <person name="Tidwell J."/>
            <person name="Bellgard S.E."/>
            <person name="Bellgard M.I."/>
        </authorList>
    </citation>
    <scope>NUCLEOTIDE SEQUENCE</scope>
    <source>
        <tissue evidence="2">Shoot tissue taken approximately 20 cm above the soil surface</tissue>
    </source>
</reference>
<sequence length="54" mass="6226">MTGSSSWRRGAEVAMGKRREEKDQGQFGLRKNKNEKNIERMLHSEEICVTGVIF</sequence>
<evidence type="ECO:0000313" key="2">
    <source>
        <dbReference type="EMBL" id="JAD40008.1"/>
    </source>
</evidence>
<feature type="region of interest" description="Disordered" evidence="1">
    <location>
        <begin position="1"/>
        <end position="27"/>
    </location>
</feature>
<protein>
    <submittedName>
        <fullName evidence="2">Uncharacterized protein</fullName>
    </submittedName>
</protein>
<feature type="compositionally biased region" description="Basic and acidic residues" evidence="1">
    <location>
        <begin position="9"/>
        <end position="24"/>
    </location>
</feature>
<dbReference type="AlphaFoldDB" id="A0A0A8ZQM6"/>
<accession>A0A0A8ZQM6</accession>
<name>A0A0A8ZQM6_ARUDO</name>
<organism evidence="2">
    <name type="scientific">Arundo donax</name>
    <name type="common">Giant reed</name>
    <name type="synonym">Donax arundinaceus</name>
    <dbReference type="NCBI Taxonomy" id="35708"/>
    <lineage>
        <taxon>Eukaryota</taxon>
        <taxon>Viridiplantae</taxon>
        <taxon>Streptophyta</taxon>
        <taxon>Embryophyta</taxon>
        <taxon>Tracheophyta</taxon>
        <taxon>Spermatophyta</taxon>
        <taxon>Magnoliopsida</taxon>
        <taxon>Liliopsida</taxon>
        <taxon>Poales</taxon>
        <taxon>Poaceae</taxon>
        <taxon>PACMAD clade</taxon>
        <taxon>Arundinoideae</taxon>
        <taxon>Arundineae</taxon>
        <taxon>Arundo</taxon>
    </lineage>
</organism>
<reference evidence="2" key="1">
    <citation type="submission" date="2014-09" db="EMBL/GenBank/DDBJ databases">
        <authorList>
            <person name="Magalhaes I.L.F."/>
            <person name="Oliveira U."/>
            <person name="Santos F.R."/>
            <person name="Vidigal T.H.D.A."/>
            <person name="Brescovit A.D."/>
            <person name="Santos A.J."/>
        </authorList>
    </citation>
    <scope>NUCLEOTIDE SEQUENCE</scope>
    <source>
        <tissue evidence="2">Shoot tissue taken approximately 20 cm above the soil surface</tissue>
    </source>
</reference>
<evidence type="ECO:0000256" key="1">
    <source>
        <dbReference type="SAM" id="MobiDB-lite"/>
    </source>
</evidence>